<feature type="compositionally biased region" description="Basic and acidic residues" evidence="1">
    <location>
        <begin position="469"/>
        <end position="478"/>
    </location>
</feature>
<keyword evidence="4" id="KW-1185">Reference proteome</keyword>
<dbReference type="EMBL" id="CALNXK010000015">
    <property type="protein sequence ID" value="CAH3046993.1"/>
    <property type="molecule type" value="Genomic_DNA"/>
</dbReference>
<evidence type="ECO:0000313" key="4">
    <source>
        <dbReference type="Proteomes" id="UP001159405"/>
    </source>
</evidence>
<comment type="caution">
    <text evidence="3">The sequence shown here is derived from an EMBL/GenBank/DDBJ whole genome shotgun (WGS) entry which is preliminary data.</text>
</comment>
<dbReference type="InterPro" id="IPR009057">
    <property type="entry name" value="Homeodomain-like_sf"/>
</dbReference>
<feature type="compositionally biased region" description="Low complexity" evidence="1">
    <location>
        <begin position="479"/>
        <end position="488"/>
    </location>
</feature>
<dbReference type="PANTHER" id="PTHR46089">
    <property type="entry name" value="ALSIN HOMOLOG"/>
    <property type="match status" value="1"/>
</dbReference>
<dbReference type="PANTHER" id="PTHR46089:SF4">
    <property type="entry name" value="VPS9 DOMAIN-CONTAINING PROTEIN"/>
    <property type="match status" value="1"/>
</dbReference>
<protein>
    <recommendedName>
        <fullName evidence="2">Myb-like domain-containing protein</fullName>
    </recommendedName>
</protein>
<dbReference type="InterPro" id="IPR001005">
    <property type="entry name" value="SANT/Myb"/>
</dbReference>
<feature type="compositionally biased region" description="Basic and acidic residues" evidence="1">
    <location>
        <begin position="426"/>
        <end position="435"/>
    </location>
</feature>
<dbReference type="SUPFAM" id="SSF46689">
    <property type="entry name" value="Homeodomain-like"/>
    <property type="match status" value="1"/>
</dbReference>
<evidence type="ECO:0000259" key="2">
    <source>
        <dbReference type="Pfam" id="PF00249"/>
    </source>
</evidence>
<feature type="compositionally biased region" description="Polar residues" evidence="1">
    <location>
        <begin position="410"/>
        <end position="422"/>
    </location>
</feature>
<feature type="region of interest" description="Disordered" evidence="1">
    <location>
        <begin position="410"/>
        <end position="441"/>
    </location>
</feature>
<dbReference type="Proteomes" id="UP001159405">
    <property type="component" value="Unassembled WGS sequence"/>
</dbReference>
<accession>A0ABN8NGC6</accession>
<reference evidence="3 4" key="1">
    <citation type="submission" date="2022-05" db="EMBL/GenBank/DDBJ databases">
        <authorList>
            <consortium name="Genoscope - CEA"/>
            <person name="William W."/>
        </authorList>
    </citation>
    <scope>NUCLEOTIDE SEQUENCE [LARGE SCALE GENOMIC DNA]</scope>
</reference>
<name>A0ABN8NGC6_9CNID</name>
<feature type="domain" description="Myb-like" evidence="2">
    <location>
        <begin position="538"/>
        <end position="581"/>
    </location>
</feature>
<dbReference type="CDD" id="cd11660">
    <property type="entry name" value="SANT_TRF"/>
    <property type="match status" value="1"/>
</dbReference>
<evidence type="ECO:0000313" key="3">
    <source>
        <dbReference type="EMBL" id="CAH3046993.1"/>
    </source>
</evidence>
<gene>
    <name evidence="3" type="ORF">PLOB_00009973</name>
</gene>
<dbReference type="InterPro" id="IPR051984">
    <property type="entry name" value="Alsin"/>
</dbReference>
<organism evidence="3 4">
    <name type="scientific">Porites lobata</name>
    <dbReference type="NCBI Taxonomy" id="104759"/>
    <lineage>
        <taxon>Eukaryota</taxon>
        <taxon>Metazoa</taxon>
        <taxon>Cnidaria</taxon>
        <taxon>Anthozoa</taxon>
        <taxon>Hexacorallia</taxon>
        <taxon>Scleractinia</taxon>
        <taxon>Fungiina</taxon>
        <taxon>Poritidae</taxon>
        <taxon>Porites</taxon>
    </lineage>
</organism>
<dbReference type="Pfam" id="PF00249">
    <property type="entry name" value="Myb_DNA-binding"/>
    <property type="match status" value="1"/>
</dbReference>
<feature type="region of interest" description="Disordered" evidence="1">
    <location>
        <begin position="469"/>
        <end position="504"/>
    </location>
</feature>
<proteinExistence type="predicted"/>
<dbReference type="Gene3D" id="1.10.10.60">
    <property type="entry name" value="Homeodomain-like"/>
    <property type="match status" value="1"/>
</dbReference>
<evidence type="ECO:0000256" key="1">
    <source>
        <dbReference type="SAM" id="MobiDB-lite"/>
    </source>
</evidence>
<sequence length="595" mass="68113">MLKMNKRGKDVNWSKLANASPKPKRLHLEEDDCDGLFHCPVQICNHDGFTTQRGCRKHVKNKHGWYYYFDEKPNSAQMESFHNQSEKIEANDRTIPRTTRAIASFDLKNNIAKSFFSWLTGSGGGCKSDRQAQQIVSRCLKFLKFCCEDEEELTFGIVDFSLCSPNLLFKFVDTMQDEWKLGHAGRIGYLDAIAELADFRKANGASETVWRGLSTAEMYLKRARKTVSKMMRLQWTSELDIDALEAKGHWANMEELLEVVGRYLPRYESVLKTCRVKPDTVSPLELSFATKFLAVYLFIKVKGSRPMTYQYLTVEMVDKAKTNGGFIDQKQFKTAGKYGFDSLFLTDTSMQVLEGYINHIRPLLKPNCEYVLVTKNGRQHNKLGEAMSKLVFDATGKYVHPTRYRQIVETASSRTLSSSAQDAISEDQKHSEKHSSVVARVHYQKRRSREVASKAHAFLERLQGERGSELEMDVRSRLSENSSSSQEQDVGRTDTSSNDEEDVITDTIREPLVGVPKLRRENAFRVTETNTRRKSLMFTPEEDKFLKAGLKRHGFGQWKAILTDPEFQFQKGRTANSLLSRAARRFGSYSKSTQR</sequence>